<evidence type="ECO:0000256" key="14">
    <source>
        <dbReference type="ARBA" id="ARBA00041592"/>
    </source>
</evidence>
<sequence>MKRIHIAAGVILNPDKTQVFITKRPDTAHKGGLWEFPGGKVEEGENASDATVRELFEEIGIEVTQLALFQHLQHDYSDKSLEFDFFVVTEFKHQPYGKEGQLGQWIDIHQLTDFEFPEANIPVLNKVIEEYGDEA</sequence>
<dbReference type="NCBIfam" id="TIGR00586">
    <property type="entry name" value="mutt"/>
    <property type="match status" value="1"/>
</dbReference>
<comment type="catalytic activity">
    <reaction evidence="10">
        <text>8-oxo-dGTP + H2O = 8-oxo-dGMP + diphosphate + H(+)</text>
        <dbReference type="Rhea" id="RHEA:31575"/>
        <dbReference type="ChEBI" id="CHEBI:15377"/>
        <dbReference type="ChEBI" id="CHEBI:15378"/>
        <dbReference type="ChEBI" id="CHEBI:33019"/>
        <dbReference type="ChEBI" id="CHEBI:63224"/>
        <dbReference type="ChEBI" id="CHEBI:77896"/>
        <dbReference type="EC" id="3.6.1.55"/>
    </reaction>
</comment>
<keyword evidence="8 18" id="KW-0460">Magnesium</keyword>
<feature type="binding site" evidence="17">
    <location>
        <position position="24"/>
    </location>
    <ligand>
        <name>8-oxo-dGTP</name>
        <dbReference type="ChEBI" id="CHEBI:77896"/>
    </ligand>
</feature>
<evidence type="ECO:0000256" key="11">
    <source>
        <dbReference type="ARBA" id="ARBA00036904"/>
    </source>
</evidence>
<feature type="domain" description="Nudix hydrolase" evidence="19">
    <location>
        <begin position="2"/>
        <end position="129"/>
    </location>
</feature>
<keyword evidence="7 20" id="KW-0378">Hydrolase</keyword>
<dbReference type="InterPro" id="IPR015797">
    <property type="entry name" value="NUDIX_hydrolase-like_dom_sf"/>
</dbReference>
<dbReference type="CDD" id="cd03425">
    <property type="entry name" value="NUDIX_MutT_NudA_like"/>
    <property type="match status" value="1"/>
</dbReference>
<dbReference type="AlphaFoldDB" id="A0A2N8Z8I7"/>
<dbReference type="SUPFAM" id="SSF55811">
    <property type="entry name" value="Nudix"/>
    <property type="match status" value="1"/>
</dbReference>
<dbReference type="PROSITE" id="PS51462">
    <property type="entry name" value="NUDIX"/>
    <property type="match status" value="1"/>
</dbReference>
<dbReference type="PANTHER" id="PTHR47707">
    <property type="entry name" value="8-OXO-DGTP DIPHOSPHATASE"/>
    <property type="match status" value="1"/>
</dbReference>
<dbReference type="InterPro" id="IPR047127">
    <property type="entry name" value="MutT-like"/>
</dbReference>
<keyword evidence="5 18" id="KW-0479">Metal-binding</keyword>
<dbReference type="Proteomes" id="UP000235828">
    <property type="component" value="Chromosome A"/>
</dbReference>
<evidence type="ECO:0000256" key="1">
    <source>
        <dbReference type="ARBA" id="ARBA00001946"/>
    </source>
</evidence>
<keyword evidence="9" id="KW-0234">DNA repair</keyword>
<dbReference type="PRINTS" id="PR00502">
    <property type="entry name" value="NUDIXFAMILY"/>
</dbReference>
<dbReference type="InterPro" id="IPR020476">
    <property type="entry name" value="Nudix_hydrolase"/>
</dbReference>
<dbReference type="GO" id="GO:0035539">
    <property type="term" value="F:8-oxo-7,8-dihydrodeoxyguanosine triphosphate pyrophosphatase activity"/>
    <property type="evidence" value="ECO:0007669"/>
    <property type="project" value="UniProtKB-EC"/>
</dbReference>
<dbReference type="InterPro" id="IPR029119">
    <property type="entry name" value="MutY_C"/>
</dbReference>
<evidence type="ECO:0000313" key="21">
    <source>
        <dbReference type="Proteomes" id="UP000235828"/>
    </source>
</evidence>
<organism evidence="20 21">
    <name type="scientific">Vibrio tapetis subsp. tapetis</name>
    <dbReference type="NCBI Taxonomy" id="1671868"/>
    <lineage>
        <taxon>Bacteria</taxon>
        <taxon>Pseudomonadati</taxon>
        <taxon>Pseudomonadota</taxon>
        <taxon>Gammaproteobacteria</taxon>
        <taxon>Vibrionales</taxon>
        <taxon>Vibrionaceae</taxon>
        <taxon>Vibrio</taxon>
    </lineage>
</organism>
<reference evidence="20 21" key="1">
    <citation type="submission" date="2017-10" db="EMBL/GenBank/DDBJ databases">
        <authorList>
            <person name="Banno H."/>
            <person name="Chua N.-H."/>
        </authorList>
    </citation>
    <scope>NUCLEOTIDE SEQUENCE [LARGE SCALE GENOMIC DNA]</scope>
    <source>
        <strain evidence="20">Vibrio tapetis CECT4600</strain>
    </source>
</reference>
<comment type="cofactor">
    <cofactor evidence="1 18">
        <name>Mg(2+)</name>
        <dbReference type="ChEBI" id="CHEBI:18420"/>
    </cofactor>
</comment>
<evidence type="ECO:0000256" key="16">
    <source>
        <dbReference type="ARBA" id="ARBA00042798"/>
    </source>
</evidence>
<comment type="similarity">
    <text evidence="2">Belongs to the Nudix hydrolase family.</text>
</comment>
<keyword evidence="3" id="KW-0515">Mutator protein</keyword>
<dbReference type="Gene3D" id="3.90.79.10">
    <property type="entry name" value="Nucleoside Triphosphate Pyrophosphohydrolase"/>
    <property type="match status" value="1"/>
</dbReference>
<gene>
    <name evidence="20" type="primary">mutT</name>
    <name evidence="20" type="ORF">VTAP4600_A0246</name>
</gene>
<proteinExistence type="inferred from homology"/>
<dbReference type="GO" id="GO:0044715">
    <property type="term" value="F:8-oxo-dGDP phosphatase activity"/>
    <property type="evidence" value="ECO:0007669"/>
    <property type="project" value="TreeGrafter"/>
</dbReference>
<dbReference type="InterPro" id="IPR003561">
    <property type="entry name" value="Mutator_MutT"/>
</dbReference>
<keyword evidence="4" id="KW-0235">DNA replication</keyword>
<evidence type="ECO:0000256" key="15">
    <source>
        <dbReference type="ARBA" id="ARBA00041979"/>
    </source>
</evidence>
<evidence type="ECO:0000313" key="20">
    <source>
        <dbReference type="EMBL" id="SON48225.1"/>
    </source>
</evidence>
<evidence type="ECO:0000256" key="9">
    <source>
        <dbReference type="ARBA" id="ARBA00023204"/>
    </source>
</evidence>
<evidence type="ECO:0000256" key="6">
    <source>
        <dbReference type="ARBA" id="ARBA00022763"/>
    </source>
</evidence>
<feature type="binding site" evidence="17">
    <location>
        <begin position="35"/>
        <end position="38"/>
    </location>
    <ligand>
        <name>8-oxo-dGTP</name>
        <dbReference type="ChEBI" id="CHEBI:77896"/>
    </ligand>
</feature>
<dbReference type="GO" id="GO:0006281">
    <property type="term" value="P:DNA repair"/>
    <property type="evidence" value="ECO:0007669"/>
    <property type="project" value="UniProtKB-KW"/>
</dbReference>
<dbReference type="GO" id="GO:0008413">
    <property type="term" value="F:8-oxo-7,8-dihydroguanosine triphosphate pyrophosphatase activity"/>
    <property type="evidence" value="ECO:0007669"/>
    <property type="project" value="InterPro"/>
</dbReference>
<keyword evidence="6" id="KW-0227">DNA damage</keyword>
<dbReference type="GO" id="GO:0046872">
    <property type="term" value="F:metal ion binding"/>
    <property type="evidence" value="ECO:0007669"/>
    <property type="project" value="UniProtKB-KW"/>
</dbReference>
<name>A0A2N8Z8I7_9VIBR</name>
<dbReference type="EC" id="3.6.1.55" evidence="12"/>
<dbReference type="GO" id="GO:0044716">
    <property type="term" value="F:8-oxo-GDP phosphatase activity"/>
    <property type="evidence" value="ECO:0007669"/>
    <property type="project" value="TreeGrafter"/>
</dbReference>
<feature type="binding site" evidence="18">
    <location>
        <position position="58"/>
    </location>
    <ligand>
        <name>Mg(2+)</name>
        <dbReference type="ChEBI" id="CHEBI:18420"/>
    </ligand>
</feature>
<dbReference type="InterPro" id="IPR000086">
    <property type="entry name" value="NUDIX_hydrolase_dom"/>
</dbReference>
<comment type="catalytic activity">
    <reaction evidence="11">
        <text>8-oxo-GTP + H2O = 8-oxo-GMP + diphosphate + H(+)</text>
        <dbReference type="Rhea" id="RHEA:67616"/>
        <dbReference type="ChEBI" id="CHEBI:15377"/>
        <dbReference type="ChEBI" id="CHEBI:15378"/>
        <dbReference type="ChEBI" id="CHEBI:33019"/>
        <dbReference type="ChEBI" id="CHEBI:143553"/>
        <dbReference type="ChEBI" id="CHEBI:145694"/>
    </reaction>
</comment>
<evidence type="ECO:0000256" key="5">
    <source>
        <dbReference type="ARBA" id="ARBA00022723"/>
    </source>
</evidence>
<dbReference type="KEGG" id="vta:A0246"/>
<accession>A0A2N8Z8I7</accession>
<dbReference type="PANTHER" id="PTHR47707:SF1">
    <property type="entry name" value="NUDIX HYDROLASE FAMILY PROTEIN"/>
    <property type="match status" value="1"/>
</dbReference>
<evidence type="ECO:0000256" key="4">
    <source>
        <dbReference type="ARBA" id="ARBA00022705"/>
    </source>
</evidence>
<protein>
    <recommendedName>
        <fullName evidence="13">8-oxo-dGTP diphosphatase</fullName>
        <ecNumber evidence="12">3.6.1.55</ecNumber>
    </recommendedName>
    <alternativeName>
        <fullName evidence="16">7,8-dihydro-8-oxoguanine-triphosphatase</fullName>
    </alternativeName>
    <alternativeName>
        <fullName evidence="15">Mutator protein MutT</fullName>
    </alternativeName>
    <alternativeName>
        <fullName evidence="14">dGTP pyrophosphohydrolase</fullName>
    </alternativeName>
</protein>
<dbReference type="EMBL" id="LT960611">
    <property type="protein sequence ID" value="SON48225.1"/>
    <property type="molecule type" value="Genomic_DNA"/>
</dbReference>
<evidence type="ECO:0000256" key="2">
    <source>
        <dbReference type="ARBA" id="ARBA00005582"/>
    </source>
</evidence>
<evidence type="ECO:0000256" key="10">
    <source>
        <dbReference type="ARBA" id="ARBA00035861"/>
    </source>
</evidence>
<keyword evidence="21" id="KW-1185">Reference proteome</keyword>
<evidence type="ECO:0000259" key="19">
    <source>
        <dbReference type="PROSITE" id="PS51462"/>
    </source>
</evidence>
<evidence type="ECO:0000256" key="13">
    <source>
        <dbReference type="ARBA" id="ARBA00040794"/>
    </source>
</evidence>
<dbReference type="RefSeq" id="WP_102521133.1">
    <property type="nucleotide sequence ID" value="NZ_LT960611.1"/>
</dbReference>
<dbReference type="GO" id="GO:0006260">
    <property type="term" value="P:DNA replication"/>
    <property type="evidence" value="ECO:0007669"/>
    <property type="project" value="UniProtKB-KW"/>
</dbReference>
<evidence type="ECO:0000256" key="3">
    <source>
        <dbReference type="ARBA" id="ARBA00022457"/>
    </source>
</evidence>
<evidence type="ECO:0000256" key="12">
    <source>
        <dbReference type="ARBA" id="ARBA00038905"/>
    </source>
</evidence>
<dbReference type="Pfam" id="PF14815">
    <property type="entry name" value="NUDIX_4"/>
    <property type="match status" value="1"/>
</dbReference>
<feature type="binding site" evidence="17">
    <location>
        <position position="120"/>
    </location>
    <ligand>
        <name>8-oxo-dGTP</name>
        <dbReference type="ChEBI" id="CHEBI:77896"/>
    </ligand>
</feature>
<evidence type="ECO:0000256" key="18">
    <source>
        <dbReference type="PIRSR" id="PIRSR603561-2"/>
    </source>
</evidence>
<evidence type="ECO:0000256" key="17">
    <source>
        <dbReference type="PIRSR" id="PIRSR603561-1"/>
    </source>
</evidence>
<dbReference type="OrthoDB" id="9810648at2"/>
<evidence type="ECO:0000256" key="8">
    <source>
        <dbReference type="ARBA" id="ARBA00022842"/>
    </source>
</evidence>
<dbReference type="FunFam" id="3.90.79.10:FF:000014">
    <property type="entry name" value="8-oxo-dGTP diphosphatase MutT"/>
    <property type="match status" value="1"/>
</dbReference>
<feature type="binding site" evidence="17">
    <location>
        <position position="29"/>
    </location>
    <ligand>
        <name>8-oxo-dGTP</name>
        <dbReference type="ChEBI" id="CHEBI:77896"/>
    </ligand>
</feature>
<evidence type="ECO:0000256" key="7">
    <source>
        <dbReference type="ARBA" id="ARBA00022801"/>
    </source>
</evidence>
<feature type="binding site" evidence="18">
    <location>
        <position position="38"/>
    </location>
    <ligand>
        <name>Mg(2+)</name>
        <dbReference type="ChEBI" id="CHEBI:18420"/>
    </ligand>
</feature>